<dbReference type="OrthoDB" id="1882482at2"/>
<protein>
    <submittedName>
        <fullName evidence="2">Lanthionine synthetase C-like protein</fullName>
    </submittedName>
</protein>
<dbReference type="SMART" id="SM01260">
    <property type="entry name" value="LANC_like"/>
    <property type="match status" value="1"/>
</dbReference>
<evidence type="ECO:0000313" key="2">
    <source>
        <dbReference type="EMBL" id="SMD17757.1"/>
    </source>
</evidence>
<dbReference type="Proteomes" id="UP000192674">
    <property type="component" value="Unassembled WGS sequence"/>
</dbReference>
<dbReference type="RefSeq" id="WP_084429933.1">
    <property type="nucleotide sequence ID" value="NZ_FWXV01000005.1"/>
</dbReference>
<keyword evidence="3" id="KW-1185">Reference proteome</keyword>
<dbReference type="PRINTS" id="PR01950">
    <property type="entry name" value="LANCSUPER"/>
</dbReference>
<dbReference type="GO" id="GO:0046872">
    <property type="term" value="F:metal ion binding"/>
    <property type="evidence" value="ECO:0007669"/>
    <property type="project" value="UniProtKB-KW"/>
</dbReference>
<gene>
    <name evidence="2" type="ORF">SAMN05661093_05625</name>
</gene>
<evidence type="ECO:0000313" key="3">
    <source>
        <dbReference type="Proteomes" id="UP000192674"/>
    </source>
</evidence>
<keyword evidence="1" id="KW-0862">Zinc</keyword>
<reference evidence="2 3" key="1">
    <citation type="submission" date="2017-04" db="EMBL/GenBank/DDBJ databases">
        <authorList>
            <person name="Afonso C.L."/>
            <person name="Miller P.J."/>
            <person name="Scott M.A."/>
            <person name="Spackman E."/>
            <person name="Goraichik I."/>
            <person name="Dimitrov K.M."/>
            <person name="Suarez D.L."/>
            <person name="Swayne D.E."/>
        </authorList>
    </citation>
    <scope>NUCLEOTIDE SEQUENCE [LARGE SCALE GENOMIC DNA]</scope>
    <source>
        <strain evidence="2 3">DSM 43828</strain>
    </source>
</reference>
<dbReference type="GO" id="GO:0031179">
    <property type="term" value="P:peptide modification"/>
    <property type="evidence" value="ECO:0007669"/>
    <property type="project" value="InterPro"/>
</dbReference>
<evidence type="ECO:0000256" key="1">
    <source>
        <dbReference type="PIRSR" id="PIRSR607822-1"/>
    </source>
</evidence>
<feature type="binding site" evidence="1">
    <location>
        <position position="249"/>
    </location>
    <ligand>
        <name>Zn(2+)</name>
        <dbReference type="ChEBI" id="CHEBI:29105"/>
    </ligand>
</feature>
<organism evidence="2 3">
    <name type="scientific">Kibdelosporangium aridum</name>
    <dbReference type="NCBI Taxonomy" id="2030"/>
    <lineage>
        <taxon>Bacteria</taxon>
        <taxon>Bacillati</taxon>
        <taxon>Actinomycetota</taxon>
        <taxon>Actinomycetes</taxon>
        <taxon>Pseudonocardiales</taxon>
        <taxon>Pseudonocardiaceae</taxon>
        <taxon>Kibdelosporangium</taxon>
    </lineage>
</organism>
<dbReference type="AlphaFoldDB" id="A0A1Y5XV86"/>
<sequence>MITLDAITALVGEPRPAPQCVRPALADGGPGLVLAFNQLDRCLPGQGWRAMAENYLDATVAGVHRLGGLGASPGMYGGLAGVAFAAWMLARDVPDIHESVVRQAIARSRALGGGSQREVDLISGLTGTGAYMLCRRDEPALATVLTALAAASADLPPGMAHGSSGPLALLCLAERAGVRVPGQRDAIATLALQHAVEMPGTTWCRGSAGMARALWHAGISLGDPDMCDRAVSTVKAAHRQGATPDVGLCHGRAGLLQVTFRFASDTGDPELVAAMPKLAAELVTSAPDEPGFLDGTAGVVLALLAAVAPEPPDWDRALLLS</sequence>
<dbReference type="Gene3D" id="1.50.10.20">
    <property type="match status" value="1"/>
</dbReference>
<proteinExistence type="predicted"/>
<feature type="binding site" evidence="1">
    <location>
        <position position="250"/>
    </location>
    <ligand>
        <name>Zn(2+)</name>
        <dbReference type="ChEBI" id="CHEBI:29105"/>
    </ligand>
</feature>
<dbReference type="SUPFAM" id="SSF158745">
    <property type="entry name" value="LanC-like"/>
    <property type="match status" value="1"/>
</dbReference>
<dbReference type="Pfam" id="PF05147">
    <property type="entry name" value="LANC_like"/>
    <property type="match status" value="1"/>
</dbReference>
<accession>A0A1Y5XV86</accession>
<dbReference type="InterPro" id="IPR033889">
    <property type="entry name" value="LanC"/>
</dbReference>
<dbReference type="CDD" id="cd04793">
    <property type="entry name" value="LanC"/>
    <property type="match status" value="1"/>
</dbReference>
<feature type="binding site" evidence="1">
    <location>
        <position position="204"/>
    </location>
    <ligand>
        <name>Zn(2+)</name>
        <dbReference type="ChEBI" id="CHEBI:29105"/>
    </ligand>
</feature>
<keyword evidence="1" id="KW-0479">Metal-binding</keyword>
<dbReference type="PRINTS" id="PR01955">
    <property type="entry name" value="LANCFRANKIA"/>
</dbReference>
<name>A0A1Y5XV86_KIBAR</name>
<dbReference type="EMBL" id="FWXV01000005">
    <property type="protein sequence ID" value="SMD17757.1"/>
    <property type="molecule type" value="Genomic_DNA"/>
</dbReference>
<dbReference type="InterPro" id="IPR007822">
    <property type="entry name" value="LANC-like"/>
</dbReference>